<keyword evidence="5" id="KW-1185">Reference proteome</keyword>
<gene>
    <name evidence="4" type="ORF">GCM10008935_01920</name>
</gene>
<sequence>MGVVSSRHLTKSYRNNHAIKDLTIQFQEGSITGLIGRNGAGKTTLLKLIAGLIKKTDGELTVLGEEPFNSLKVSANSIFVDDQLPFPQDFKVKDVLREFSRFYPNWDGELADRLTSYFSIDKETLPLHFSKGKRSTFNAIVGLATHAPLTIFDEPTTGMDYSVRHDFYRALLKDYMEYPRTIIVSSHLLNELEDLLEEIALIHDGKLYFQETVPSLKEYAVGLTGSTSLLNSITQEHDVLYSKDVGMNQQYIVLKDRLTETEKDSLRREGVKLSPVSPADLCVYVTNKAEGGIDDVFNRSETI</sequence>
<dbReference type="PANTHER" id="PTHR43158:SF5">
    <property type="entry name" value="ABC TRANSPORTER, ATP-BINDING PROTEIN"/>
    <property type="match status" value="1"/>
</dbReference>
<dbReference type="PROSITE" id="PS50893">
    <property type="entry name" value="ABC_TRANSPORTER_2"/>
    <property type="match status" value="1"/>
</dbReference>
<dbReference type="Gene3D" id="3.40.50.300">
    <property type="entry name" value="P-loop containing nucleotide triphosphate hydrolases"/>
    <property type="match status" value="1"/>
</dbReference>
<dbReference type="InterPro" id="IPR003593">
    <property type="entry name" value="AAA+_ATPase"/>
</dbReference>
<dbReference type="PANTHER" id="PTHR43158">
    <property type="entry name" value="SKFA PEPTIDE EXPORT ATP-BINDING PROTEIN SKFE"/>
    <property type="match status" value="1"/>
</dbReference>
<evidence type="ECO:0000313" key="4">
    <source>
        <dbReference type="EMBL" id="GAA0451048.1"/>
    </source>
</evidence>
<evidence type="ECO:0000256" key="2">
    <source>
        <dbReference type="ARBA" id="ARBA00022840"/>
    </source>
</evidence>
<reference evidence="4 5" key="1">
    <citation type="journal article" date="2019" name="Int. J. Syst. Evol. Microbiol.">
        <title>The Global Catalogue of Microorganisms (GCM) 10K type strain sequencing project: providing services to taxonomists for standard genome sequencing and annotation.</title>
        <authorList>
            <consortium name="The Broad Institute Genomics Platform"/>
            <consortium name="The Broad Institute Genome Sequencing Center for Infectious Disease"/>
            <person name="Wu L."/>
            <person name="Ma J."/>
        </authorList>
    </citation>
    <scope>NUCLEOTIDE SEQUENCE [LARGE SCALE GENOMIC DNA]</scope>
    <source>
        <strain evidence="4 5">JCM 14193</strain>
    </source>
</reference>
<feature type="domain" description="ABC transporter" evidence="3">
    <location>
        <begin position="4"/>
        <end position="229"/>
    </location>
</feature>
<dbReference type="Pfam" id="PF00005">
    <property type="entry name" value="ABC_tran"/>
    <property type="match status" value="1"/>
</dbReference>
<dbReference type="InterPro" id="IPR027417">
    <property type="entry name" value="P-loop_NTPase"/>
</dbReference>
<evidence type="ECO:0000256" key="1">
    <source>
        <dbReference type="ARBA" id="ARBA00022741"/>
    </source>
</evidence>
<dbReference type="RefSeq" id="WP_343781176.1">
    <property type="nucleotide sequence ID" value="NZ_BAAACZ010000003.1"/>
</dbReference>
<comment type="caution">
    <text evidence="4">The sequence shown here is derived from an EMBL/GenBank/DDBJ whole genome shotgun (WGS) entry which is preliminary data.</text>
</comment>
<keyword evidence="1" id="KW-0547">Nucleotide-binding</keyword>
<evidence type="ECO:0000313" key="5">
    <source>
        <dbReference type="Proteomes" id="UP001500740"/>
    </source>
</evidence>
<dbReference type="InterPro" id="IPR003439">
    <property type="entry name" value="ABC_transporter-like_ATP-bd"/>
</dbReference>
<evidence type="ECO:0000259" key="3">
    <source>
        <dbReference type="PROSITE" id="PS50893"/>
    </source>
</evidence>
<name>A0ABN0ZKL1_9BACI</name>
<keyword evidence="2 4" id="KW-0067">ATP-binding</keyword>
<protein>
    <submittedName>
        <fullName evidence="4">ABC transporter ATP-binding protein</fullName>
    </submittedName>
</protein>
<organism evidence="4 5">
    <name type="scientific">Alkalibacillus silvisoli</name>
    <dbReference type="NCBI Taxonomy" id="392823"/>
    <lineage>
        <taxon>Bacteria</taxon>
        <taxon>Bacillati</taxon>
        <taxon>Bacillota</taxon>
        <taxon>Bacilli</taxon>
        <taxon>Bacillales</taxon>
        <taxon>Bacillaceae</taxon>
        <taxon>Alkalibacillus</taxon>
    </lineage>
</organism>
<dbReference type="SMART" id="SM00382">
    <property type="entry name" value="AAA"/>
    <property type="match status" value="1"/>
</dbReference>
<dbReference type="Proteomes" id="UP001500740">
    <property type="component" value="Unassembled WGS sequence"/>
</dbReference>
<dbReference type="EMBL" id="BAAACZ010000003">
    <property type="protein sequence ID" value="GAA0451048.1"/>
    <property type="molecule type" value="Genomic_DNA"/>
</dbReference>
<accession>A0ABN0ZKL1</accession>
<dbReference type="SUPFAM" id="SSF52540">
    <property type="entry name" value="P-loop containing nucleoside triphosphate hydrolases"/>
    <property type="match status" value="1"/>
</dbReference>
<proteinExistence type="predicted"/>
<dbReference type="GO" id="GO:0005524">
    <property type="term" value="F:ATP binding"/>
    <property type="evidence" value="ECO:0007669"/>
    <property type="project" value="UniProtKB-KW"/>
</dbReference>